<dbReference type="RefSeq" id="WP_099365867.1">
    <property type="nucleotide sequence ID" value="NZ_JAYLLN010000017.1"/>
</dbReference>
<dbReference type="PANTHER" id="PTHR22901:SF0">
    <property type="entry name" value="SIALATE O-ACETYLESTERASE"/>
    <property type="match status" value="1"/>
</dbReference>
<evidence type="ECO:0000256" key="1">
    <source>
        <dbReference type="ARBA" id="ARBA00022801"/>
    </source>
</evidence>
<dbReference type="SUPFAM" id="SSF52266">
    <property type="entry name" value="SGNH hydrolase"/>
    <property type="match status" value="2"/>
</dbReference>
<evidence type="ECO:0000313" key="4">
    <source>
        <dbReference type="EMBL" id="MEI5984912.1"/>
    </source>
</evidence>
<name>A0ABU8I5V9_9SPHI</name>
<feature type="domain" description="SGNH hydrolase-type esterase" evidence="3">
    <location>
        <begin position="28"/>
        <end position="202"/>
    </location>
</feature>
<organism evidence="4 5">
    <name type="scientific">Sphingobacterium tenebrionis</name>
    <dbReference type="NCBI Taxonomy" id="3111775"/>
    <lineage>
        <taxon>Bacteria</taxon>
        <taxon>Pseudomonadati</taxon>
        <taxon>Bacteroidota</taxon>
        <taxon>Sphingobacteriia</taxon>
        <taxon>Sphingobacteriales</taxon>
        <taxon>Sphingobacteriaceae</taxon>
        <taxon>Sphingobacterium</taxon>
    </lineage>
</organism>
<dbReference type="Proteomes" id="UP001363035">
    <property type="component" value="Unassembled WGS sequence"/>
</dbReference>
<evidence type="ECO:0000259" key="3">
    <source>
        <dbReference type="Pfam" id="PF13472"/>
    </source>
</evidence>
<dbReference type="InterPro" id="IPR005181">
    <property type="entry name" value="SASA"/>
</dbReference>
<dbReference type="InterPro" id="IPR013830">
    <property type="entry name" value="SGNH_hydro"/>
</dbReference>
<proteinExistence type="predicted"/>
<dbReference type="Gene3D" id="3.40.50.1110">
    <property type="entry name" value="SGNH hydrolase"/>
    <property type="match status" value="2"/>
</dbReference>
<evidence type="ECO:0000313" key="5">
    <source>
        <dbReference type="Proteomes" id="UP001363035"/>
    </source>
</evidence>
<evidence type="ECO:0000259" key="2">
    <source>
        <dbReference type="Pfam" id="PF03629"/>
    </source>
</evidence>
<feature type="domain" description="Sialate O-acetylesterase" evidence="2">
    <location>
        <begin position="301"/>
        <end position="417"/>
    </location>
</feature>
<comment type="caution">
    <text evidence="4">The sequence shown here is derived from an EMBL/GenBank/DDBJ whole genome shotgun (WGS) entry which is preliminary data.</text>
</comment>
<reference evidence="4 5" key="1">
    <citation type="submission" date="2024-01" db="EMBL/GenBank/DDBJ databases">
        <title>Sphingobacterium tenebrionis sp. nov., a novel endophyte isolated from tenebrio molitor intestines.</title>
        <authorList>
            <person name="Zhang C."/>
        </authorList>
    </citation>
    <scope>NUCLEOTIDE SEQUENCE [LARGE SCALE GENOMIC DNA]</scope>
    <source>
        <strain evidence="4 5">PU5-4</strain>
    </source>
</reference>
<dbReference type="EMBL" id="JAYLLN010000017">
    <property type="protein sequence ID" value="MEI5984912.1"/>
    <property type="molecule type" value="Genomic_DNA"/>
</dbReference>
<accession>A0ABU8I5V9</accession>
<dbReference type="Pfam" id="PF03629">
    <property type="entry name" value="SASA"/>
    <property type="match status" value="2"/>
</dbReference>
<keyword evidence="1" id="KW-0378">Hydrolase</keyword>
<feature type="domain" description="Sialate O-acetylesterase" evidence="2">
    <location>
        <begin position="473"/>
        <end position="564"/>
    </location>
</feature>
<dbReference type="InterPro" id="IPR036514">
    <property type="entry name" value="SGNH_hydro_sf"/>
</dbReference>
<protein>
    <submittedName>
        <fullName evidence="4">GDSL-type esterase/lipase family protein</fullName>
    </submittedName>
</protein>
<dbReference type="Pfam" id="PF13472">
    <property type="entry name" value="Lipase_GDSL_2"/>
    <property type="match status" value="1"/>
</dbReference>
<gene>
    <name evidence="4" type="ORF">VJ786_08355</name>
</gene>
<dbReference type="InterPro" id="IPR039329">
    <property type="entry name" value="SIAE"/>
</dbReference>
<dbReference type="PANTHER" id="PTHR22901">
    <property type="entry name" value="SIALATE O-ACETYLESTERASE"/>
    <property type="match status" value="1"/>
</dbReference>
<sequence length="688" mass="77986">MKPYLSSILIFLFSIQLLLAQQKKKVACIGDSVTKGYGLAKGKSYPDQLQSLLGEDYIVENFGRNGATLLQHGHNPYLKSEELKAALEFQPDIVVIALGLNDTDPRNWPNYQMEFRKDYHQLLSLFWQNNPAVEFYICKMTPIFSGHPRFLSGTRDWYDQIQKEIVAIAKQHDIPLIDNHQSLASRIDLFNDFLHPSEAGAAMIAKQVHGHLVPKEQELSVEHPFGSHMVLQRDRKNVLKGKSNAFSEISVQLKGRTYQTQADYLGNWKVDLPPTPTSGPTDIVIHAQGENLTLEDILFGDVYLASGQSNMAFPLKHALQSKEWIEKTSNNPNIRLFKHKAIAETNNQAWTAEILQQVNDLAYFNGTWEKPTKEHAADFSAVALSFAQDIQLKSGVPVGIIELAVGGSNTESWIPRKALEDDDLLASYIHSWKTADFIQDFCRERASVNLKNSTLKNQRHPYEPAYNYEAGMALWKDVQFKAILWYQGESNAHNLELHEHLFGTLVQSWREELQQHVPFYVVQLSSLNRPSWPRFRESQLLLSQKLPNVHMAVSSDLGDSTDVHPRDKVPVGLRLSALVQQHEFKKPINADAPYAVSYELKGSNRYVLKFNNCKSLSTKGNQPLKGFQIMDIYGKIVDLEAVQIEKNNIIITTAEKPTRILYAYEPFTRANLQNEMGTPASTFSIAIK</sequence>
<keyword evidence="5" id="KW-1185">Reference proteome</keyword>